<evidence type="ECO:0000313" key="3">
    <source>
        <dbReference type="Proteomes" id="UP001500460"/>
    </source>
</evidence>
<evidence type="ECO:0000313" key="2">
    <source>
        <dbReference type="EMBL" id="GAA2439102.1"/>
    </source>
</evidence>
<dbReference type="Proteomes" id="UP001500460">
    <property type="component" value="Unassembled WGS sequence"/>
</dbReference>
<evidence type="ECO:0000256" key="1">
    <source>
        <dbReference type="SAM" id="MobiDB-lite"/>
    </source>
</evidence>
<protein>
    <recommendedName>
        <fullName evidence="4">Plasmid replication protein RepL domain-containing protein</fullName>
    </recommendedName>
</protein>
<accession>A0ABP5X154</accession>
<evidence type="ECO:0008006" key="4">
    <source>
        <dbReference type="Google" id="ProtNLM"/>
    </source>
</evidence>
<name>A0ABP5X154_9ACTN</name>
<reference evidence="3" key="1">
    <citation type="journal article" date="2019" name="Int. J. Syst. Evol. Microbiol.">
        <title>The Global Catalogue of Microorganisms (GCM) 10K type strain sequencing project: providing services to taxonomists for standard genome sequencing and annotation.</title>
        <authorList>
            <consortium name="The Broad Institute Genomics Platform"/>
            <consortium name="The Broad Institute Genome Sequencing Center for Infectious Disease"/>
            <person name="Wu L."/>
            <person name="Ma J."/>
        </authorList>
    </citation>
    <scope>NUCLEOTIDE SEQUENCE [LARGE SCALE GENOMIC DNA]</scope>
    <source>
        <strain evidence="3">JCM 6922</strain>
    </source>
</reference>
<dbReference type="EMBL" id="BAAATK010000018">
    <property type="protein sequence ID" value="GAA2439102.1"/>
    <property type="molecule type" value="Genomic_DNA"/>
</dbReference>
<organism evidence="2 3">
    <name type="scientific">Streptomyces glaucus</name>
    <dbReference type="NCBI Taxonomy" id="284029"/>
    <lineage>
        <taxon>Bacteria</taxon>
        <taxon>Bacillati</taxon>
        <taxon>Actinomycetota</taxon>
        <taxon>Actinomycetes</taxon>
        <taxon>Kitasatosporales</taxon>
        <taxon>Streptomycetaceae</taxon>
        <taxon>Streptomyces</taxon>
    </lineage>
</organism>
<sequence length="183" mass="20908">MAQARRSAAVPEPRKVVRLSPVPDSPNRGPEDQSHSLLKALERISRNGGTIHADPPLKRYAFPGGKHLSLSTEIHENLWRFDLPPMARNLLDLMAATHDEDGLIQATQQSLGKHFNCHHSKINRAMKVLDTHNFAWKHRQGQYRVNPIYAYRWGSRKQHALISRIADELKNRPIEPPLSETRN</sequence>
<gene>
    <name evidence="2" type="ORF">GCM10010421_31600</name>
</gene>
<dbReference type="RefSeq" id="WP_344603751.1">
    <property type="nucleotide sequence ID" value="NZ_BAAATK010000018.1"/>
</dbReference>
<feature type="region of interest" description="Disordered" evidence="1">
    <location>
        <begin position="1"/>
        <end position="35"/>
    </location>
</feature>
<comment type="caution">
    <text evidence="2">The sequence shown here is derived from an EMBL/GenBank/DDBJ whole genome shotgun (WGS) entry which is preliminary data.</text>
</comment>
<proteinExistence type="predicted"/>
<keyword evidence="3" id="KW-1185">Reference proteome</keyword>